<dbReference type="PROSITE" id="PS50878">
    <property type="entry name" value="RT_POL"/>
    <property type="match status" value="1"/>
</dbReference>
<protein>
    <recommendedName>
        <fullName evidence="1">Reverse transcriptase domain-containing protein</fullName>
    </recommendedName>
</protein>
<reference evidence="2 3" key="1">
    <citation type="submission" date="2019-03" db="EMBL/GenBank/DDBJ databases">
        <title>Single cell metagenomics reveals metabolic interactions within the superorganism composed of flagellate Streblomastix strix and complex community of Bacteroidetes bacteria on its surface.</title>
        <authorList>
            <person name="Treitli S.C."/>
            <person name="Kolisko M."/>
            <person name="Husnik F."/>
            <person name="Keeling P."/>
            <person name="Hampl V."/>
        </authorList>
    </citation>
    <scope>NUCLEOTIDE SEQUENCE [LARGE SCALE GENOMIC DNA]</scope>
    <source>
        <strain evidence="2">ST1C</strain>
    </source>
</reference>
<dbReference type="Proteomes" id="UP000324800">
    <property type="component" value="Unassembled WGS sequence"/>
</dbReference>
<gene>
    <name evidence="2" type="ORF">EZS28_037533</name>
</gene>
<dbReference type="InterPro" id="IPR000477">
    <property type="entry name" value="RT_dom"/>
</dbReference>
<dbReference type="Gene3D" id="3.30.70.270">
    <property type="match status" value="1"/>
</dbReference>
<accession>A0A5J4UAL0</accession>
<comment type="caution">
    <text evidence="2">The sequence shown here is derived from an EMBL/GenBank/DDBJ whole genome shotgun (WGS) entry which is preliminary data.</text>
</comment>
<dbReference type="AlphaFoldDB" id="A0A5J4UAL0"/>
<dbReference type="InterPro" id="IPR043502">
    <property type="entry name" value="DNA/RNA_pol_sf"/>
</dbReference>
<dbReference type="InterPro" id="IPR043128">
    <property type="entry name" value="Rev_trsase/Diguanyl_cyclase"/>
</dbReference>
<proteinExistence type="predicted"/>
<dbReference type="SUPFAM" id="SSF56672">
    <property type="entry name" value="DNA/RNA polymerases"/>
    <property type="match status" value="1"/>
</dbReference>
<dbReference type="PANTHER" id="PTHR33050:SF7">
    <property type="entry name" value="RIBONUCLEASE H"/>
    <property type="match status" value="1"/>
</dbReference>
<dbReference type="Gene3D" id="3.10.10.10">
    <property type="entry name" value="HIV Type 1 Reverse Transcriptase, subunit A, domain 1"/>
    <property type="match status" value="1"/>
</dbReference>
<dbReference type="InterPro" id="IPR052055">
    <property type="entry name" value="Hepadnavirus_pol/RT"/>
</dbReference>
<dbReference type="OrthoDB" id="117296at2759"/>
<feature type="domain" description="Reverse transcriptase" evidence="1">
    <location>
        <begin position="1"/>
        <end position="122"/>
    </location>
</feature>
<dbReference type="PANTHER" id="PTHR33050">
    <property type="entry name" value="REVERSE TRANSCRIPTASE DOMAIN-CONTAINING PROTEIN"/>
    <property type="match status" value="1"/>
</dbReference>
<organism evidence="2 3">
    <name type="scientific">Streblomastix strix</name>
    <dbReference type="NCBI Taxonomy" id="222440"/>
    <lineage>
        <taxon>Eukaryota</taxon>
        <taxon>Metamonada</taxon>
        <taxon>Preaxostyla</taxon>
        <taxon>Oxymonadida</taxon>
        <taxon>Streblomastigidae</taxon>
        <taxon>Streblomastix</taxon>
    </lineage>
</organism>
<name>A0A5J4UAL0_9EUKA</name>
<dbReference type="Pfam" id="PF00078">
    <property type="entry name" value="RVT_1"/>
    <property type="match status" value="1"/>
</dbReference>
<evidence type="ECO:0000259" key="1">
    <source>
        <dbReference type="PROSITE" id="PS50878"/>
    </source>
</evidence>
<dbReference type="EMBL" id="SNRW01018847">
    <property type="protein sequence ID" value="KAA6366941.1"/>
    <property type="molecule type" value="Genomic_DNA"/>
</dbReference>
<evidence type="ECO:0000313" key="3">
    <source>
        <dbReference type="Proteomes" id="UP000324800"/>
    </source>
</evidence>
<sequence>MIKIDIENAYHYATVNTNFKNYLGFKFKDKTYRYIVMPFGLKHASFVFNKTMRPVMKYFREILSIRCLAYSNDLIFLSQSKKHLQLQVPRIVNKLGSMDWSICKDMSLLIPTQKVEFLGWVINSSEDQISMTIQRRAQMITILSKWRKISQLQQPIKIKYLATMIGRLIFSDTNLNEEDFL</sequence>
<evidence type="ECO:0000313" key="2">
    <source>
        <dbReference type="EMBL" id="KAA6366941.1"/>
    </source>
</evidence>